<evidence type="ECO:0000256" key="1">
    <source>
        <dbReference type="ARBA" id="ARBA00022729"/>
    </source>
</evidence>
<dbReference type="PANTHER" id="PTHR33376">
    <property type="match status" value="1"/>
</dbReference>
<dbReference type="PANTHER" id="PTHR33376:SF5">
    <property type="entry name" value="EXTRACYTOPLASMIC SOLUTE RECEPTOR PROTEIN"/>
    <property type="match status" value="1"/>
</dbReference>
<dbReference type="NCBIfam" id="NF037995">
    <property type="entry name" value="TRAP_S1"/>
    <property type="match status" value="1"/>
</dbReference>
<evidence type="ECO:0000256" key="2">
    <source>
        <dbReference type="SAM" id="SignalP"/>
    </source>
</evidence>
<evidence type="ECO:0000313" key="4">
    <source>
        <dbReference type="Proteomes" id="UP000643525"/>
    </source>
</evidence>
<gene>
    <name evidence="3" type="ORF">H4W27_002243</name>
</gene>
<dbReference type="InterPro" id="IPR038404">
    <property type="entry name" value="TRAP_DctP_sf"/>
</dbReference>
<proteinExistence type="predicted"/>
<evidence type="ECO:0000313" key="3">
    <source>
        <dbReference type="EMBL" id="MBE1525125.1"/>
    </source>
</evidence>
<accession>A0ABR9JGQ8</accession>
<name>A0ABR9JGQ8_9MICC</name>
<keyword evidence="1 2" id="KW-0732">Signal</keyword>
<protein>
    <submittedName>
        <fullName evidence="3">TRAP-type C4-dicarboxylate transport system substrate-binding protein</fullName>
    </submittedName>
</protein>
<feature type="signal peptide" evidence="2">
    <location>
        <begin position="1"/>
        <end position="24"/>
    </location>
</feature>
<dbReference type="Proteomes" id="UP000643525">
    <property type="component" value="Unassembled WGS sequence"/>
</dbReference>
<dbReference type="Pfam" id="PF03480">
    <property type="entry name" value="DctP"/>
    <property type="match status" value="1"/>
</dbReference>
<organism evidence="3 4">
    <name type="scientific">Nesterenkonia lutea</name>
    <dbReference type="NCBI Taxonomy" id="272919"/>
    <lineage>
        <taxon>Bacteria</taxon>
        <taxon>Bacillati</taxon>
        <taxon>Actinomycetota</taxon>
        <taxon>Actinomycetes</taxon>
        <taxon>Micrococcales</taxon>
        <taxon>Micrococcaceae</taxon>
        <taxon>Nesterenkonia</taxon>
    </lineage>
</organism>
<dbReference type="PROSITE" id="PS51257">
    <property type="entry name" value="PROKAR_LIPOPROTEIN"/>
    <property type="match status" value="1"/>
</dbReference>
<sequence length="380" mass="41136">MFTISKRRRVATAAGAIGALALLAGCSEGVVQGEDGGGEDVAAEETLTLVTAAMDGTPNAAVQDWFLTEVEERSEGRIEFERTEAYSLCDAPEIADCVRDGRAEIGVSIPDYTPVYFPSTSVVSVPFVGQNWQGITHSLHELHRNNADAEAVMTDNNLHFVGTWPVGRMLIGTHEPLESPEDLDGLSTRVSGPLAINLFEGEGTNVVSLAANEVYEGLERGVVDSAAASIDFPVNYRLNELLPYWTDPGVGEYSSFGMWMNLDTYEEMSEDLQQVIDEVAADLAAGAGAEAFYAQATEQCPSMLEAETLEGFTRWDEDITAAWEEETGDSLQSAWVDLATEQGLENAESVLDEYMAGLEELSDPEAQDATLTCIEEFSNQ</sequence>
<feature type="chain" id="PRO_5047366857" evidence="2">
    <location>
        <begin position="25"/>
        <end position="380"/>
    </location>
</feature>
<dbReference type="InterPro" id="IPR018389">
    <property type="entry name" value="DctP_fam"/>
</dbReference>
<dbReference type="EMBL" id="JADBED010000001">
    <property type="protein sequence ID" value="MBE1525125.1"/>
    <property type="molecule type" value="Genomic_DNA"/>
</dbReference>
<reference evidence="3 4" key="1">
    <citation type="submission" date="2020-10" db="EMBL/GenBank/DDBJ databases">
        <title>Sequencing the genomes of 1000 actinobacteria strains.</title>
        <authorList>
            <person name="Klenk H.-P."/>
        </authorList>
    </citation>
    <scope>NUCLEOTIDE SEQUENCE [LARGE SCALE GENOMIC DNA]</scope>
    <source>
        <strain evidence="3 4">DSM 15666</strain>
    </source>
</reference>
<comment type="caution">
    <text evidence="3">The sequence shown here is derived from an EMBL/GenBank/DDBJ whole genome shotgun (WGS) entry which is preliminary data.</text>
</comment>
<dbReference type="RefSeq" id="WP_192596034.1">
    <property type="nucleotide sequence ID" value="NZ_BAAALJ010000013.1"/>
</dbReference>
<keyword evidence="4" id="KW-1185">Reference proteome</keyword>
<dbReference type="Gene3D" id="3.40.190.170">
    <property type="entry name" value="Bacterial extracellular solute-binding protein, family 7"/>
    <property type="match status" value="1"/>
</dbReference>